<accession>A0A0N1EJZ9</accession>
<feature type="transmembrane region" description="Helical" evidence="6">
    <location>
        <begin position="361"/>
        <end position="380"/>
    </location>
</feature>
<reference evidence="8 9" key="1">
    <citation type="submission" date="2015-08" db="EMBL/GenBank/DDBJ databases">
        <title>Draft Genome Sequence of Pseudoalteromonas porphyrae UCD-SED14.</title>
        <authorList>
            <person name="Coil D.A."/>
            <person name="Jospin G."/>
            <person name="Lee R.D."/>
            <person name="Eisen J.A."/>
        </authorList>
    </citation>
    <scope>NUCLEOTIDE SEQUENCE [LARGE SCALE GENOMIC DNA]</scope>
    <source>
        <strain evidence="8 9">UCD-SED14</strain>
    </source>
</reference>
<dbReference type="RefSeq" id="WP_054454701.1">
    <property type="nucleotide sequence ID" value="NZ_LHPH01000013.1"/>
</dbReference>
<feature type="transmembrane region" description="Helical" evidence="6">
    <location>
        <begin position="730"/>
        <end position="749"/>
    </location>
</feature>
<dbReference type="PANTHER" id="PTHR33406">
    <property type="entry name" value="MEMBRANE PROTEIN MJ1562-RELATED"/>
    <property type="match status" value="1"/>
</dbReference>
<feature type="transmembrane region" description="Helical" evidence="6">
    <location>
        <begin position="386"/>
        <end position="405"/>
    </location>
</feature>
<feature type="transmembrane region" description="Helical" evidence="6">
    <location>
        <begin position="319"/>
        <end position="340"/>
    </location>
</feature>
<evidence type="ECO:0000313" key="9">
    <source>
        <dbReference type="Proteomes" id="UP000037848"/>
    </source>
</evidence>
<dbReference type="AlphaFoldDB" id="A0A0N1EJZ9"/>
<name>A0A0N1EJZ9_9GAMM</name>
<dbReference type="Pfam" id="PF03176">
    <property type="entry name" value="MMPL"/>
    <property type="match status" value="1"/>
</dbReference>
<dbReference type="STRING" id="187330.AMS58_04495"/>
<comment type="caution">
    <text evidence="8">The sequence shown here is derived from an EMBL/GenBank/DDBJ whole genome shotgun (WGS) entry which is preliminary data.</text>
</comment>
<evidence type="ECO:0000256" key="3">
    <source>
        <dbReference type="ARBA" id="ARBA00022692"/>
    </source>
</evidence>
<feature type="domain" description="Membrane transport protein MMPL" evidence="7">
    <location>
        <begin position="204"/>
        <end position="432"/>
    </location>
</feature>
<evidence type="ECO:0000313" key="8">
    <source>
        <dbReference type="EMBL" id="KPH62515.1"/>
    </source>
</evidence>
<feature type="transmembrane region" description="Helical" evidence="6">
    <location>
        <begin position="293"/>
        <end position="313"/>
    </location>
</feature>
<dbReference type="EMBL" id="LHPH01000013">
    <property type="protein sequence ID" value="KPH62515.1"/>
    <property type="molecule type" value="Genomic_DNA"/>
</dbReference>
<feature type="transmembrane region" description="Helical" evidence="6">
    <location>
        <begin position="647"/>
        <end position="665"/>
    </location>
</feature>
<evidence type="ECO:0000256" key="5">
    <source>
        <dbReference type="ARBA" id="ARBA00023136"/>
    </source>
</evidence>
<evidence type="ECO:0000256" key="6">
    <source>
        <dbReference type="SAM" id="Phobius"/>
    </source>
</evidence>
<evidence type="ECO:0000256" key="1">
    <source>
        <dbReference type="ARBA" id="ARBA00004651"/>
    </source>
</evidence>
<dbReference type="InterPro" id="IPR004869">
    <property type="entry name" value="MMPL_dom"/>
</dbReference>
<evidence type="ECO:0000256" key="4">
    <source>
        <dbReference type="ARBA" id="ARBA00022989"/>
    </source>
</evidence>
<feature type="transmembrane region" description="Helical" evidence="6">
    <location>
        <begin position="438"/>
        <end position="457"/>
    </location>
</feature>
<proteinExistence type="predicted"/>
<feature type="transmembrane region" description="Helical" evidence="6">
    <location>
        <begin position="269"/>
        <end position="286"/>
    </location>
</feature>
<dbReference type="Gene3D" id="1.20.1640.10">
    <property type="entry name" value="Multidrug efflux transporter AcrB transmembrane domain"/>
    <property type="match status" value="1"/>
</dbReference>
<protein>
    <recommendedName>
        <fullName evidence="7">Membrane transport protein MMPL domain-containing protein</fullName>
    </recommendedName>
</protein>
<dbReference type="GO" id="GO:0005886">
    <property type="term" value="C:plasma membrane"/>
    <property type="evidence" value="ECO:0007669"/>
    <property type="project" value="UniProtKB-SubCell"/>
</dbReference>
<keyword evidence="3 6" id="KW-0812">Transmembrane</keyword>
<keyword evidence="5 6" id="KW-0472">Membrane</keyword>
<dbReference type="Proteomes" id="UP000037848">
    <property type="component" value="Unassembled WGS sequence"/>
</dbReference>
<gene>
    <name evidence="8" type="ORF">ADS77_12500</name>
</gene>
<dbReference type="OrthoDB" id="9780358at2"/>
<keyword evidence="9" id="KW-1185">Reference proteome</keyword>
<feature type="transmembrane region" description="Helical" evidence="6">
    <location>
        <begin position="700"/>
        <end position="718"/>
    </location>
</feature>
<evidence type="ECO:0000256" key="2">
    <source>
        <dbReference type="ARBA" id="ARBA00022475"/>
    </source>
</evidence>
<keyword evidence="4 6" id="KW-1133">Transmembrane helix</keyword>
<feature type="transmembrane region" description="Helical" evidence="6">
    <location>
        <begin position="755"/>
        <end position="775"/>
    </location>
</feature>
<organism evidence="8 9">
    <name type="scientific">Pseudoalteromonas porphyrae</name>
    <dbReference type="NCBI Taxonomy" id="187330"/>
    <lineage>
        <taxon>Bacteria</taxon>
        <taxon>Pseudomonadati</taxon>
        <taxon>Pseudomonadota</taxon>
        <taxon>Gammaproteobacteria</taxon>
        <taxon>Alteromonadales</taxon>
        <taxon>Pseudoalteromonadaceae</taxon>
        <taxon>Pseudoalteromonas</taxon>
    </lineage>
</organism>
<keyword evidence="2" id="KW-1003">Cell membrane</keyword>
<sequence>MPSNSPIKSISSRTKLVLWLIQLLLLIAGLIYLCLFKSFSVVADINQIFTVEQSDDIRVVSEQIEQQHLRQHVLLVAHEKRDNAIEYAEQAAASLRTINGITVNLRFGSLPQLDSIVKDYIPYQHAFVSNAYKNVLSSGSADDVFTYQFSLLNEMGSPWVASTLEIDPSLSLADFFNQQNLPTTGLKNDQGYLIAQQTNQAGASIYYVLVNFVSAGTGLDLNIANDIATKIAELKQQNKEHTTGVHYLATGAAFFTANASNSAQTEMKVFGGISIIATLLLILAIYRSALSVLCTLFVISVSMLYGYSALRLFFTEVNILTLVFAVTLIGIAADYSFHALSELRFSKLNRSNPLLSIRSSLLLGFITTTAGYLILVFTPLSLFQQIAVFTMAGLLGALLTVLLVYPSLAGFIVKKPTAIPGFITRLNRWQKILVKKRVNGRWQIALLVLLLGGLSLVENVDDPRTFYQSSADLISQQQQITTILNAQWDSPYILIAGDTPEQTLQRSEQLIEPLTQLQQQGVLSAYASISQWLPSIATQIQSQQLVKNAQQSGLFEQLNTVLGLVVGSTPSDYKQLDFTTWQKSQVAALFNDQWLQINGRFYSIIKLKGINDSKEIDRILNNYSEVVFVDKVSAVGKQIGQFRHHLILIYALALIAAMLVFWLRYGVINAITAVSRPVIAMIIALAMSALFFGSLSVFNYVAGILILALGLDYCVFYAEHGHCEKITLTTLISALSSLLVFAILIVSSTPAVSQFGFTVFIGVVVVFTISPRLALVSKRNI</sequence>
<comment type="subcellular location">
    <subcellularLocation>
        <location evidence="1">Cell membrane</location>
        <topology evidence="1">Multi-pass membrane protein</topology>
    </subcellularLocation>
</comment>
<dbReference type="PANTHER" id="PTHR33406:SF13">
    <property type="entry name" value="MEMBRANE PROTEIN YDFJ"/>
    <property type="match status" value="1"/>
</dbReference>
<evidence type="ECO:0000259" key="7">
    <source>
        <dbReference type="Pfam" id="PF03176"/>
    </source>
</evidence>
<dbReference type="PATRIC" id="fig|187330.3.peg.927"/>
<dbReference type="InterPro" id="IPR050545">
    <property type="entry name" value="Mycobact_MmpL"/>
</dbReference>
<dbReference type="SUPFAM" id="SSF82866">
    <property type="entry name" value="Multidrug efflux transporter AcrB transmembrane domain"/>
    <property type="match status" value="2"/>
</dbReference>